<feature type="domain" description="C2H2-type" evidence="6">
    <location>
        <begin position="256"/>
        <end position="285"/>
    </location>
</feature>
<dbReference type="SMART" id="SM00355">
    <property type="entry name" value="ZnF_C2H2"/>
    <property type="match status" value="3"/>
</dbReference>
<keyword evidence="8" id="KW-1185">Reference proteome</keyword>
<dbReference type="GO" id="GO:0000981">
    <property type="term" value="F:DNA-binding transcription factor activity, RNA polymerase II-specific"/>
    <property type="evidence" value="ECO:0007669"/>
    <property type="project" value="TreeGrafter"/>
</dbReference>
<name>A0A9N8Z0L2_9GLOM</name>
<keyword evidence="1" id="KW-0479">Metal-binding</keyword>
<reference evidence="7" key="1">
    <citation type="submission" date="2021-06" db="EMBL/GenBank/DDBJ databases">
        <authorList>
            <person name="Kallberg Y."/>
            <person name="Tangrot J."/>
            <person name="Rosling A."/>
        </authorList>
    </citation>
    <scope>NUCLEOTIDE SEQUENCE</scope>
    <source>
        <strain evidence="7">IA702</strain>
    </source>
</reference>
<gene>
    <name evidence="7" type="ORF">POCULU_LOCUS521</name>
</gene>
<dbReference type="InterPro" id="IPR013087">
    <property type="entry name" value="Znf_C2H2_type"/>
</dbReference>
<dbReference type="Pfam" id="PF00096">
    <property type="entry name" value="zf-C2H2"/>
    <property type="match status" value="3"/>
</dbReference>
<feature type="domain" description="C2H2-type" evidence="6">
    <location>
        <begin position="225"/>
        <end position="255"/>
    </location>
</feature>
<dbReference type="EMBL" id="CAJVPJ010000027">
    <property type="protein sequence ID" value="CAG8460252.1"/>
    <property type="molecule type" value="Genomic_DNA"/>
</dbReference>
<keyword evidence="2 4" id="KW-0863">Zinc-finger</keyword>
<evidence type="ECO:0000256" key="5">
    <source>
        <dbReference type="SAM" id="MobiDB-lite"/>
    </source>
</evidence>
<feature type="compositionally biased region" description="Polar residues" evidence="5">
    <location>
        <begin position="85"/>
        <end position="96"/>
    </location>
</feature>
<dbReference type="SUPFAM" id="SSF57667">
    <property type="entry name" value="beta-beta-alpha zinc fingers"/>
    <property type="match status" value="2"/>
</dbReference>
<feature type="compositionally biased region" description="Basic and acidic residues" evidence="5">
    <location>
        <begin position="1"/>
        <end position="27"/>
    </location>
</feature>
<dbReference type="OrthoDB" id="8117402at2759"/>
<dbReference type="InterPro" id="IPR036236">
    <property type="entry name" value="Znf_C2H2_sf"/>
</dbReference>
<evidence type="ECO:0000256" key="1">
    <source>
        <dbReference type="ARBA" id="ARBA00022723"/>
    </source>
</evidence>
<keyword evidence="3" id="KW-0862">Zinc</keyword>
<accession>A0A9N8Z0L2</accession>
<dbReference type="Proteomes" id="UP000789572">
    <property type="component" value="Unassembled WGS sequence"/>
</dbReference>
<sequence>MASFARRETSEREETTTESHETTDQSRPEVIMPIPIRPIRATPIAVRPRPPTPNSESPKNKMRKTERSTDGVVSSETEHDEAYKQGNSNKKSTRQAQESKDETETMNDSTNGSVNSTNSASNKVSVENLTNGSVDGNSSNGTATNARMNNNTPEITTKYNVVKIAPKIAPKVEDNRQSVIDFDKMVDDRSKQKLYPCPKCNRPFSRKFNMESHLTTHDPHRVKPFLCDYLGCGHRFTRKHDLKRHVNGIHKCEKQHRCPHCDKTFARKDAWKRHSFTCTINTEMPRVEKKIDSDAVRISLLANADATSVVVTETHVNK</sequence>
<feature type="compositionally biased region" description="Low complexity" evidence="5">
    <location>
        <begin position="28"/>
        <end position="47"/>
    </location>
</feature>
<evidence type="ECO:0000313" key="8">
    <source>
        <dbReference type="Proteomes" id="UP000789572"/>
    </source>
</evidence>
<dbReference type="GO" id="GO:0000978">
    <property type="term" value="F:RNA polymerase II cis-regulatory region sequence-specific DNA binding"/>
    <property type="evidence" value="ECO:0007669"/>
    <property type="project" value="TreeGrafter"/>
</dbReference>
<dbReference type="PANTHER" id="PTHR23235">
    <property type="entry name" value="KRUEPPEL-LIKE TRANSCRIPTION FACTOR"/>
    <property type="match status" value="1"/>
</dbReference>
<evidence type="ECO:0000256" key="2">
    <source>
        <dbReference type="ARBA" id="ARBA00022771"/>
    </source>
</evidence>
<dbReference type="Gene3D" id="3.30.160.60">
    <property type="entry name" value="Classic Zinc Finger"/>
    <property type="match status" value="2"/>
</dbReference>
<evidence type="ECO:0000256" key="3">
    <source>
        <dbReference type="ARBA" id="ARBA00022833"/>
    </source>
</evidence>
<dbReference type="AlphaFoldDB" id="A0A9N8Z0L2"/>
<protein>
    <submittedName>
        <fullName evidence="7">3023_t:CDS:1</fullName>
    </submittedName>
</protein>
<feature type="region of interest" description="Disordered" evidence="5">
    <location>
        <begin position="1"/>
        <end position="151"/>
    </location>
</feature>
<dbReference type="PROSITE" id="PS00028">
    <property type="entry name" value="ZINC_FINGER_C2H2_1"/>
    <property type="match status" value="2"/>
</dbReference>
<evidence type="ECO:0000256" key="4">
    <source>
        <dbReference type="PROSITE-ProRule" id="PRU00042"/>
    </source>
</evidence>
<dbReference type="PANTHER" id="PTHR23235:SF120">
    <property type="entry name" value="KRUPPEL-LIKE FACTOR 15"/>
    <property type="match status" value="1"/>
</dbReference>
<comment type="caution">
    <text evidence="7">The sequence shown here is derived from an EMBL/GenBank/DDBJ whole genome shotgun (WGS) entry which is preliminary data.</text>
</comment>
<evidence type="ECO:0000313" key="7">
    <source>
        <dbReference type="EMBL" id="CAG8460252.1"/>
    </source>
</evidence>
<evidence type="ECO:0000259" key="6">
    <source>
        <dbReference type="PROSITE" id="PS50157"/>
    </source>
</evidence>
<dbReference type="PROSITE" id="PS50157">
    <property type="entry name" value="ZINC_FINGER_C2H2_2"/>
    <property type="match status" value="3"/>
</dbReference>
<dbReference type="GO" id="GO:0008270">
    <property type="term" value="F:zinc ion binding"/>
    <property type="evidence" value="ECO:0007669"/>
    <property type="project" value="UniProtKB-KW"/>
</dbReference>
<feature type="compositionally biased region" description="Polar residues" evidence="5">
    <location>
        <begin position="106"/>
        <end position="151"/>
    </location>
</feature>
<feature type="domain" description="C2H2-type" evidence="6">
    <location>
        <begin position="195"/>
        <end position="222"/>
    </location>
</feature>
<organism evidence="7 8">
    <name type="scientific">Paraglomus occultum</name>
    <dbReference type="NCBI Taxonomy" id="144539"/>
    <lineage>
        <taxon>Eukaryota</taxon>
        <taxon>Fungi</taxon>
        <taxon>Fungi incertae sedis</taxon>
        <taxon>Mucoromycota</taxon>
        <taxon>Glomeromycotina</taxon>
        <taxon>Glomeromycetes</taxon>
        <taxon>Paraglomerales</taxon>
        <taxon>Paraglomeraceae</taxon>
        <taxon>Paraglomus</taxon>
    </lineage>
</organism>
<proteinExistence type="predicted"/>